<dbReference type="Gramene" id="KCW59117">
    <property type="protein sequence ID" value="KCW59117"/>
    <property type="gene ID" value="EUGRSUZ_H01740"/>
</dbReference>
<organism evidence="1">
    <name type="scientific">Eucalyptus grandis</name>
    <name type="common">Flooded gum</name>
    <dbReference type="NCBI Taxonomy" id="71139"/>
    <lineage>
        <taxon>Eukaryota</taxon>
        <taxon>Viridiplantae</taxon>
        <taxon>Streptophyta</taxon>
        <taxon>Embryophyta</taxon>
        <taxon>Tracheophyta</taxon>
        <taxon>Spermatophyta</taxon>
        <taxon>Magnoliopsida</taxon>
        <taxon>eudicotyledons</taxon>
        <taxon>Gunneridae</taxon>
        <taxon>Pentapetalae</taxon>
        <taxon>rosids</taxon>
        <taxon>malvids</taxon>
        <taxon>Myrtales</taxon>
        <taxon>Myrtaceae</taxon>
        <taxon>Myrtoideae</taxon>
        <taxon>Eucalypteae</taxon>
        <taxon>Eucalyptus</taxon>
    </lineage>
</organism>
<sequence>MARLKGKEGNVLHTWKEKEKLPVIFENEYFIRKDEDNFLGVPLIPPPKNKEVLARNLWLGRYNKNRQDFWG</sequence>
<accession>A0A059AYQ9</accession>
<dbReference type="EMBL" id="KK198760">
    <property type="protein sequence ID" value="KCW59117.1"/>
    <property type="molecule type" value="Genomic_DNA"/>
</dbReference>
<name>A0A059AYQ9_EUCGR</name>
<dbReference type="AlphaFoldDB" id="A0A059AYQ9"/>
<dbReference type="InParanoid" id="A0A059AYQ9"/>
<proteinExistence type="predicted"/>
<gene>
    <name evidence="1" type="ORF">EUGRSUZ_H01740</name>
</gene>
<evidence type="ECO:0000313" key="1">
    <source>
        <dbReference type="EMBL" id="KCW59117.1"/>
    </source>
</evidence>
<protein>
    <submittedName>
        <fullName evidence="1">Uncharacterized protein</fullName>
    </submittedName>
</protein>
<reference evidence="1" key="1">
    <citation type="submission" date="2013-07" db="EMBL/GenBank/DDBJ databases">
        <title>The genome of Eucalyptus grandis.</title>
        <authorList>
            <person name="Schmutz J."/>
            <person name="Hayes R."/>
            <person name="Myburg A."/>
            <person name="Tuskan G."/>
            <person name="Grattapaglia D."/>
            <person name="Rokhsar D.S."/>
        </authorList>
    </citation>
    <scope>NUCLEOTIDE SEQUENCE</scope>
    <source>
        <tissue evidence="1">Leaf extractions</tissue>
    </source>
</reference>